<keyword evidence="4" id="KW-1185">Reference proteome</keyword>
<keyword evidence="1" id="KW-0793">Thylakoid</keyword>
<feature type="domain" description="OCP N-terminal" evidence="2">
    <location>
        <begin position="6"/>
        <end position="149"/>
    </location>
</feature>
<keyword evidence="1" id="KW-0472">Membrane</keyword>
<evidence type="ECO:0000313" key="4">
    <source>
        <dbReference type="Proteomes" id="UP000245124"/>
    </source>
</evidence>
<protein>
    <recommendedName>
        <fullName evidence="2">OCP N-terminal domain-containing protein</fullName>
    </recommendedName>
</protein>
<dbReference type="SUPFAM" id="SSF81930">
    <property type="entry name" value="Orange carotenoid protein, N-terminal domain"/>
    <property type="match status" value="1"/>
</dbReference>
<sequence length="149" mass="16625">MTSTNVNFLEQSVSKFQSLDTDDRLTVLALLYTEISDEIPAIALNDVQNESTASLLAQIQNLSQAEQLIALRQLLHPDEAGEKEIPTQDYTSMSVDCKLAFWYHLAQNLGTSVIGVPNDYIPSEKATEVLDLLHTPNLEDLVTFFKQVL</sequence>
<evidence type="ECO:0000313" key="3">
    <source>
        <dbReference type="EMBL" id="GBG17977.1"/>
    </source>
</evidence>
<reference evidence="3 4" key="1">
    <citation type="submission" date="2017-06" db="EMBL/GenBank/DDBJ databases">
        <title>Genome sequencing of cyanobaciteial culture collection at National Institute for Environmental Studies (NIES).</title>
        <authorList>
            <person name="Hirose Y."/>
            <person name="Shimura Y."/>
            <person name="Fujisawa T."/>
            <person name="Nakamura Y."/>
            <person name="Kawachi M."/>
        </authorList>
    </citation>
    <scope>NUCLEOTIDE SEQUENCE [LARGE SCALE GENOMIC DNA]</scope>
    <source>
        <strain evidence="3 4">NIES-4072</strain>
    </source>
</reference>
<dbReference type="GO" id="GO:0030089">
    <property type="term" value="C:phycobilisome"/>
    <property type="evidence" value="ECO:0007669"/>
    <property type="project" value="UniProtKB-UniRule"/>
</dbReference>
<comment type="caution">
    <text evidence="3">The sequence shown here is derived from an EMBL/GenBank/DDBJ whole genome shotgun (WGS) entry which is preliminary data.</text>
</comment>
<accession>A0A2R5FH69</accession>
<dbReference type="GO" id="GO:0031404">
    <property type="term" value="F:chloride ion binding"/>
    <property type="evidence" value="ECO:0007669"/>
    <property type="project" value="InterPro"/>
</dbReference>
<keyword evidence="1" id="KW-0042">Antenna complex</keyword>
<evidence type="ECO:0000256" key="1">
    <source>
        <dbReference type="PROSITE-ProRule" id="PRU01109"/>
    </source>
</evidence>
<dbReference type="Gene3D" id="1.10.2090.10">
    <property type="entry name" value="Orange carotenoid-binding protein, N-terminal domain"/>
    <property type="match status" value="1"/>
</dbReference>
<organism evidence="3 4">
    <name type="scientific">Nostoc commune NIES-4072</name>
    <dbReference type="NCBI Taxonomy" id="2005467"/>
    <lineage>
        <taxon>Bacteria</taxon>
        <taxon>Bacillati</taxon>
        <taxon>Cyanobacteriota</taxon>
        <taxon>Cyanophyceae</taxon>
        <taxon>Nostocales</taxon>
        <taxon>Nostocaceae</taxon>
        <taxon>Nostoc</taxon>
    </lineage>
</organism>
<dbReference type="InterPro" id="IPR015233">
    <property type="entry name" value="Orange_carotenoid-bd_N"/>
</dbReference>
<dbReference type="AlphaFoldDB" id="A0A2R5FH69"/>
<gene>
    <name evidence="3" type="ORF">NIES4072_16390</name>
</gene>
<dbReference type="OrthoDB" id="531081at2"/>
<comment type="similarity">
    <text evidence="1">Belongs to the orange carotenoid-binding protein family.</text>
</comment>
<keyword evidence="1" id="KW-0605">Phycobilisome</keyword>
<keyword evidence="1" id="KW-0157">Chromophore</keyword>
<proteinExistence type="inferred from homology"/>
<name>A0A2R5FH69_NOSCO</name>
<dbReference type="InterPro" id="IPR036917">
    <property type="entry name" value="Orange_carotenoid-bd_N_sf"/>
</dbReference>
<evidence type="ECO:0000259" key="2">
    <source>
        <dbReference type="PROSITE" id="PS51773"/>
    </source>
</evidence>
<dbReference type="Proteomes" id="UP000245124">
    <property type="component" value="Unassembled WGS sequence"/>
</dbReference>
<dbReference type="Pfam" id="PF09150">
    <property type="entry name" value="Carot_N"/>
    <property type="match status" value="1"/>
</dbReference>
<dbReference type="PROSITE" id="PS51773">
    <property type="entry name" value="OCP_N"/>
    <property type="match status" value="1"/>
</dbReference>
<dbReference type="EMBL" id="BDUD01000001">
    <property type="protein sequence ID" value="GBG17977.1"/>
    <property type="molecule type" value="Genomic_DNA"/>
</dbReference>
<dbReference type="GO" id="GO:0016037">
    <property type="term" value="P:light absorption"/>
    <property type="evidence" value="ECO:0007669"/>
    <property type="project" value="UniProtKB-UniRule"/>
</dbReference>
<dbReference type="RefSeq" id="WP_109008082.1">
    <property type="nucleotide sequence ID" value="NZ_BDUD01000001.1"/>
</dbReference>